<keyword evidence="3" id="KW-0862">Zinc</keyword>
<keyword evidence="1" id="KW-0479">Metal-binding</keyword>
<evidence type="ECO:0000256" key="3">
    <source>
        <dbReference type="ARBA" id="ARBA00022833"/>
    </source>
</evidence>
<evidence type="ECO:0000256" key="1">
    <source>
        <dbReference type="ARBA" id="ARBA00022723"/>
    </source>
</evidence>
<feature type="domain" description="CHHC U11-48K-type" evidence="4">
    <location>
        <begin position="70"/>
        <end position="97"/>
    </location>
</feature>
<dbReference type="InParanoid" id="A0A3Q3FMR0"/>
<dbReference type="InterPro" id="IPR036236">
    <property type="entry name" value="Znf_C2H2_sf"/>
</dbReference>
<evidence type="ECO:0000256" key="2">
    <source>
        <dbReference type="ARBA" id="ARBA00022771"/>
    </source>
</evidence>
<evidence type="ECO:0000313" key="6">
    <source>
        <dbReference type="Proteomes" id="UP000261660"/>
    </source>
</evidence>
<reference evidence="5" key="2">
    <citation type="submission" date="2025-09" db="UniProtKB">
        <authorList>
            <consortium name="Ensembl"/>
        </authorList>
    </citation>
    <scope>IDENTIFICATION</scope>
</reference>
<dbReference type="SUPFAM" id="SSF57667">
    <property type="entry name" value="beta-beta-alpha zinc fingers"/>
    <property type="match status" value="1"/>
</dbReference>
<keyword evidence="6" id="KW-1185">Reference proteome</keyword>
<keyword evidence="2" id="KW-0863">Zinc-finger</keyword>
<dbReference type="Proteomes" id="UP000261660">
    <property type="component" value="Unplaced"/>
</dbReference>
<dbReference type="STRING" id="56723.ENSLBEP00000020774"/>
<dbReference type="AlphaFoldDB" id="A0A3Q3FMR0"/>
<evidence type="ECO:0000313" key="5">
    <source>
        <dbReference type="Ensembl" id="ENSLBEP00000020774.1"/>
    </source>
</evidence>
<accession>A0A3Q3FMR0</accession>
<dbReference type="GeneTree" id="ENSGT00940000164745"/>
<proteinExistence type="predicted"/>
<dbReference type="PANTHER" id="PTHR21402">
    <property type="entry name" value="GAMETOCYTE SPECIFIC FACTOR 1-RELATED"/>
    <property type="match status" value="1"/>
</dbReference>
<protein>
    <recommendedName>
        <fullName evidence="4">CHHC U11-48K-type domain-containing protein</fullName>
    </recommendedName>
</protein>
<dbReference type="InterPro" id="IPR022776">
    <property type="entry name" value="TRM13/UPF0224_CHHC_Znf_dom"/>
</dbReference>
<dbReference type="Pfam" id="PF05253">
    <property type="entry name" value="zf-U11-48K"/>
    <property type="match status" value="2"/>
</dbReference>
<feature type="domain" description="CHHC U11-48K-type" evidence="4">
    <location>
        <begin position="104"/>
        <end position="131"/>
    </location>
</feature>
<sequence length="206" mass="23685">MWKQRKCSSLMTVDAELQESNLHLPVDRESELKMATTITFGTTIDPCKTSSFGRAPEEPDEKGNCDPDKLLQCPFDKNHQIRACRFPYHLIKCRKNHPKLASELKTCPFNARHLVPKHELMYHTETCEDRISVDTEETGNTNGHCQWQVPVSTWVNPNMTEDWDEEADDNAAPFVWGVNRAFDLKQETMPTNNLGLSLRTPKTLPW</sequence>
<dbReference type="PANTHER" id="PTHR21402:SF5">
    <property type="entry name" value="GAMETOCYTE SPECIFIC FACTOR 1"/>
    <property type="match status" value="1"/>
</dbReference>
<dbReference type="GO" id="GO:0008270">
    <property type="term" value="F:zinc ion binding"/>
    <property type="evidence" value="ECO:0007669"/>
    <property type="project" value="UniProtKB-KW"/>
</dbReference>
<organism evidence="5 6">
    <name type="scientific">Labrus bergylta</name>
    <name type="common">ballan wrasse</name>
    <dbReference type="NCBI Taxonomy" id="56723"/>
    <lineage>
        <taxon>Eukaryota</taxon>
        <taxon>Metazoa</taxon>
        <taxon>Chordata</taxon>
        <taxon>Craniata</taxon>
        <taxon>Vertebrata</taxon>
        <taxon>Euteleostomi</taxon>
        <taxon>Actinopterygii</taxon>
        <taxon>Neopterygii</taxon>
        <taxon>Teleostei</taxon>
        <taxon>Neoteleostei</taxon>
        <taxon>Acanthomorphata</taxon>
        <taxon>Eupercaria</taxon>
        <taxon>Labriformes</taxon>
        <taxon>Labridae</taxon>
        <taxon>Labrus</taxon>
    </lineage>
</organism>
<dbReference type="OrthoDB" id="10069248at2759"/>
<evidence type="ECO:0000259" key="4">
    <source>
        <dbReference type="PROSITE" id="PS51800"/>
    </source>
</evidence>
<dbReference type="InterPro" id="IPR051591">
    <property type="entry name" value="UPF0224_FAM112_RNA_Proc"/>
</dbReference>
<dbReference type="Ensembl" id="ENSLBET00000021902.1">
    <property type="protein sequence ID" value="ENSLBEP00000020774.1"/>
    <property type="gene ID" value="ENSLBEG00000015981.1"/>
</dbReference>
<reference evidence="5" key="1">
    <citation type="submission" date="2025-08" db="UniProtKB">
        <authorList>
            <consortium name="Ensembl"/>
        </authorList>
    </citation>
    <scope>IDENTIFICATION</scope>
</reference>
<name>A0A3Q3FMR0_9LABR</name>
<dbReference type="PROSITE" id="PS51800">
    <property type="entry name" value="ZF_CHHC_U11_48K"/>
    <property type="match status" value="2"/>
</dbReference>